<dbReference type="Pfam" id="PF00196">
    <property type="entry name" value="GerE"/>
    <property type="match status" value="1"/>
</dbReference>
<dbReference type="AlphaFoldDB" id="A0A7U9L2C8"/>
<dbReference type="Proteomes" id="UP000287830">
    <property type="component" value="Unassembled WGS sequence"/>
</dbReference>
<evidence type="ECO:0000313" key="4">
    <source>
        <dbReference type="Proteomes" id="UP000287830"/>
    </source>
</evidence>
<reference evidence="3 4" key="1">
    <citation type="submission" date="2018-11" db="EMBL/GenBank/DDBJ databases">
        <title>Whole genome sequence of Streptomyces chrestomyceticus NBRC 13444(T).</title>
        <authorList>
            <person name="Komaki H."/>
            <person name="Tamura T."/>
        </authorList>
    </citation>
    <scope>NUCLEOTIDE SEQUENCE [LARGE SCALE GENOMIC DNA]</scope>
    <source>
        <strain evidence="3 4">NBRC 13444</strain>
    </source>
</reference>
<evidence type="ECO:0000259" key="2">
    <source>
        <dbReference type="Pfam" id="PF00196"/>
    </source>
</evidence>
<feature type="domain" description="HTH luxR-type" evidence="2">
    <location>
        <begin position="75"/>
        <end position="108"/>
    </location>
</feature>
<evidence type="ECO:0000256" key="1">
    <source>
        <dbReference type="SAM" id="MobiDB-lite"/>
    </source>
</evidence>
<accession>A0A7U9L2C8</accession>
<protein>
    <submittedName>
        <fullName evidence="3">DNA-binding response regulator</fullName>
    </submittedName>
</protein>
<gene>
    <name evidence="3" type="ORF">OEIGOIKO_07648</name>
</gene>
<dbReference type="GO" id="GO:0003677">
    <property type="term" value="F:DNA binding"/>
    <property type="evidence" value="ECO:0007669"/>
    <property type="project" value="UniProtKB-KW"/>
</dbReference>
<dbReference type="SUPFAM" id="SSF46894">
    <property type="entry name" value="C-terminal effector domain of the bipartite response regulators"/>
    <property type="match status" value="1"/>
</dbReference>
<dbReference type="GeneID" id="95627245"/>
<organism evidence="3 4">
    <name type="scientific">Streptomyces chrestomyceticus JCM 4735</name>
    <dbReference type="NCBI Taxonomy" id="1306181"/>
    <lineage>
        <taxon>Bacteria</taxon>
        <taxon>Bacillati</taxon>
        <taxon>Actinomycetota</taxon>
        <taxon>Actinomycetes</taxon>
        <taxon>Kitasatosporales</taxon>
        <taxon>Streptomycetaceae</taxon>
        <taxon>Streptomyces</taxon>
    </lineage>
</organism>
<name>A0A7U9L2C8_9ACTN</name>
<proteinExistence type="predicted"/>
<feature type="region of interest" description="Disordered" evidence="1">
    <location>
        <begin position="107"/>
        <end position="131"/>
    </location>
</feature>
<dbReference type="GO" id="GO:0006355">
    <property type="term" value="P:regulation of DNA-templated transcription"/>
    <property type="evidence" value="ECO:0007669"/>
    <property type="project" value="InterPro"/>
</dbReference>
<evidence type="ECO:0000313" key="3">
    <source>
        <dbReference type="EMBL" id="GCD39792.1"/>
    </source>
</evidence>
<dbReference type="InterPro" id="IPR016032">
    <property type="entry name" value="Sig_transdc_resp-reg_C-effctor"/>
</dbReference>
<comment type="caution">
    <text evidence="3">The sequence shown here is derived from an EMBL/GenBank/DDBJ whole genome shotgun (WGS) entry which is preliminary data.</text>
</comment>
<feature type="compositionally biased region" description="Low complexity" evidence="1">
    <location>
        <begin position="50"/>
        <end position="59"/>
    </location>
</feature>
<dbReference type="InterPro" id="IPR000792">
    <property type="entry name" value="Tscrpt_reg_LuxR_C"/>
</dbReference>
<keyword evidence="3" id="KW-0238">DNA-binding</keyword>
<dbReference type="EMBL" id="BHZC01000001">
    <property type="protein sequence ID" value="GCD39792.1"/>
    <property type="molecule type" value="Genomic_DNA"/>
</dbReference>
<dbReference type="RefSeq" id="WP_371858772.1">
    <property type="nucleotide sequence ID" value="NZ_BHZC01000001.1"/>
</dbReference>
<feature type="region of interest" description="Disordered" evidence="1">
    <location>
        <begin position="50"/>
        <end position="72"/>
    </location>
</feature>
<dbReference type="Gene3D" id="1.10.10.10">
    <property type="entry name" value="Winged helix-like DNA-binding domain superfamily/Winged helix DNA-binding domain"/>
    <property type="match status" value="1"/>
</dbReference>
<sequence>MVPANRIDELPARRADTTVAQAAEIRRNERHLHGGAKARLVPLGLSLATADRPAATAPTRPRRPPALSPNRRLASLTERELSVPGLIVEALSNQTIGQRLFLSESSISKRAASRPGELGITDDDSNNRRAHAVLNPPRRDAEALSDPRLVC</sequence>
<dbReference type="InterPro" id="IPR036388">
    <property type="entry name" value="WH-like_DNA-bd_sf"/>
</dbReference>